<dbReference type="Proteomes" id="UP000225433">
    <property type="component" value="Unassembled WGS sequence"/>
</dbReference>
<dbReference type="EMBL" id="NJAI01000006">
    <property type="protein sequence ID" value="PHM53545.1"/>
    <property type="molecule type" value="Genomic_DNA"/>
</dbReference>
<dbReference type="EMBL" id="CP016176">
    <property type="protein sequence ID" value="AOM39769.1"/>
    <property type="molecule type" value="Genomic_DNA"/>
</dbReference>
<dbReference type="STRING" id="351679.A9255_03755"/>
<protein>
    <submittedName>
        <fullName evidence="2">MFS transporter</fullName>
    </submittedName>
</protein>
<reference evidence="1 3" key="1">
    <citation type="submission" date="2016-06" db="EMBL/GenBank/DDBJ databases">
        <title>Bacterial characters and pathogenicity of Xenorhabdus hominickii from an entomopathogenic nematode, Steinernema monticolum.</title>
        <authorList>
            <person name="Park Y."/>
            <person name="Kim Y."/>
        </authorList>
    </citation>
    <scope>NUCLEOTIDE SEQUENCE [LARGE SCALE GENOMIC DNA]</scope>
    <source>
        <strain evidence="1 3">ANU1</strain>
    </source>
</reference>
<sequence>MLGFGGKVSSVIYLSVALWGLTFGGAATLLQTASADAAGDGADVAQSMVVTAWNLTIAGGGIIGEYYWKPAGYPHSLGLYVFCC</sequence>
<evidence type="ECO:0000313" key="2">
    <source>
        <dbReference type="EMBL" id="PHM53545.1"/>
    </source>
</evidence>
<evidence type="ECO:0000313" key="1">
    <source>
        <dbReference type="EMBL" id="AOM39769.1"/>
    </source>
</evidence>
<name>A0A2G0Q2W1_XENHO</name>
<organism evidence="2 4">
    <name type="scientific">Xenorhabdus hominickii</name>
    <dbReference type="NCBI Taxonomy" id="351679"/>
    <lineage>
        <taxon>Bacteria</taxon>
        <taxon>Pseudomonadati</taxon>
        <taxon>Pseudomonadota</taxon>
        <taxon>Gammaproteobacteria</taxon>
        <taxon>Enterobacterales</taxon>
        <taxon>Morganellaceae</taxon>
        <taxon>Xenorhabdus</taxon>
    </lineage>
</organism>
<proteinExistence type="predicted"/>
<dbReference type="KEGG" id="xho:A9255_03755"/>
<evidence type="ECO:0000313" key="3">
    <source>
        <dbReference type="Proteomes" id="UP000094600"/>
    </source>
</evidence>
<keyword evidence="3" id="KW-1185">Reference proteome</keyword>
<evidence type="ECO:0000313" key="4">
    <source>
        <dbReference type="Proteomes" id="UP000225433"/>
    </source>
</evidence>
<dbReference type="AlphaFoldDB" id="A0A2G0Q2W1"/>
<gene>
    <name evidence="1" type="ORF">A9255_03755</name>
    <name evidence="2" type="ORF">Xhom_03544</name>
</gene>
<reference evidence="2 4" key="2">
    <citation type="journal article" date="2017" name="Nat. Microbiol.">
        <title>Natural product diversity associated with the nematode symbionts Photorhabdus and Xenorhabdus.</title>
        <authorList>
            <person name="Tobias N.J."/>
            <person name="Wolff H."/>
            <person name="Djahanschiri B."/>
            <person name="Grundmann F."/>
            <person name="Kronenwerth M."/>
            <person name="Shi Y.M."/>
            <person name="Simonyi S."/>
            <person name="Grun P."/>
            <person name="Shapiro-Ilan D."/>
            <person name="Pidot S.J."/>
            <person name="Stinear T.P."/>
            <person name="Ebersberger I."/>
            <person name="Bode H.B."/>
        </authorList>
    </citation>
    <scope>NUCLEOTIDE SEQUENCE [LARGE SCALE GENOMIC DNA]</scope>
    <source>
        <strain evidence="2 4">DSM 17903</strain>
    </source>
</reference>
<accession>A0A2G0Q2W1</accession>
<dbReference type="Proteomes" id="UP000094600">
    <property type="component" value="Chromosome"/>
</dbReference>